<keyword evidence="3" id="KW-1185">Reference proteome</keyword>
<evidence type="ECO:0000313" key="2">
    <source>
        <dbReference type="EMBL" id="KZP31186.1"/>
    </source>
</evidence>
<feature type="compositionally biased region" description="Polar residues" evidence="1">
    <location>
        <begin position="83"/>
        <end position="95"/>
    </location>
</feature>
<organism evidence="2 3">
    <name type="scientific">Athelia psychrophila</name>
    <dbReference type="NCBI Taxonomy" id="1759441"/>
    <lineage>
        <taxon>Eukaryota</taxon>
        <taxon>Fungi</taxon>
        <taxon>Dikarya</taxon>
        <taxon>Basidiomycota</taxon>
        <taxon>Agaricomycotina</taxon>
        <taxon>Agaricomycetes</taxon>
        <taxon>Agaricomycetidae</taxon>
        <taxon>Atheliales</taxon>
        <taxon>Atheliaceae</taxon>
        <taxon>Athelia</taxon>
    </lineage>
</organism>
<feature type="region of interest" description="Disordered" evidence="1">
    <location>
        <begin position="281"/>
        <end position="301"/>
    </location>
</feature>
<dbReference type="OrthoDB" id="2688840at2759"/>
<feature type="compositionally biased region" description="Basic and acidic residues" evidence="1">
    <location>
        <begin position="23"/>
        <end position="41"/>
    </location>
</feature>
<dbReference type="Proteomes" id="UP000076532">
    <property type="component" value="Unassembled WGS sequence"/>
</dbReference>
<name>A0A166U0J5_9AGAM</name>
<feature type="region of interest" description="Disordered" evidence="1">
    <location>
        <begin position="122"/>
        <end position="175"/>
    </location>
</feature>
<reference evidence="2 3" key="1">
    <citation type="journal article" date="2016" name="Mol. Biol. Evol.">
        <title>Comparative Genomics of Early-Diverging Mushroom-Forming Fungi Provides Insights into the Origins of Lignocellulose Decay Capabilities.</title>
        <authorList>
            <person name="Nagy L.G."/>
            <person name="Riley R."/>
            <person name="Tritt A."/>
            <person name="Adam C."/>
            <person name="Daum C."/>
            <person name="Floudas D."/>
            <person name="Sun H."/>
            <person name="Yadav J.S."/>
            <person name="Pangilinan J."/>
            <person name="Larsson K.H."/>
            <person name="Matsuura K."/>
            <person name="Barry K."/>
            <person name="Labutti K."/>
            <person name="Kuo R."/>
            <person name="Ohm R.A."/>
            <person name="Bhattacharya S.S."/>
            <person name="Shirouzu T."/>
            <person name="Yoshinaga Y."/>
            <person name="Martin F.M."/>
            <person name="Grigoriev I.V."/>
            <person name="Hibbett D.S."/>
        </authorList>
    </citation>
    <scope>NUCLEOTIDE SEQUENCE [LARGE SCALE GENOMIC DNA]</scope>
    <source>
        <strain evidence="2 3">CBS 109695</strain>
    </source>
</reference>
<dbReference type="AlphaFoldDB" id="A0A166U0J5"/>
<feature type="compositionally biased region" description="Basic residues" evidence="1">
    <location>
        <begin position="152"/>
        <end position="162"/>
    </location>
</feature>
<sequence>TNDVEGRRGLKRAHPMSGSSSRNWEDVESWRRGQSTSDERTPVSSTGGEDTRINPISAPSTPFFATTSAEFNIFPSHPPSSSTQQSRAQPQSLNLTDDIDPVNLTRMRSEAFWELRRSVEESGEGLVRRMRDYESSRSRSAAYSKAKDSLRRDRKRQAVRSRRVIDTGEETDEDEDEVQIYAGEQSEGAHRKERALSLGMMDACIAPSSPFMNVDQGERCSSPVLSGRSAYTSDYGDYDNESMDLIEDSPLSLSLSALTSSSGPGLSHSFSTSSNSSSASIPSHFFKQTAPTSPHTIAPTSSRSEKAIAALSLAIANGAGGLNDYSALHAMEPASLIEDSQVGELWQ</sequence>
<gene>
    <name evidence="2" type="ORF">FIBSPDRAFT_849688</name>
</gene>
<evidence type="ECO:0000256" key="1">
    <source>
        <dbReference type="SAM" id="MobiDB-lite"/>
    </source>
</evidence>
<dbReference type="EMBL" id="KV417490">
    <property type="protein sequence ID" value="KZP31186.1"/>
    <property type="molecule type" value="Genomic_DNA"/>
</dbReference>
<evidence type="ECO:0000313" key="3">
    <source>
        <dbReference type="Proteomes" id="UP000076532"/>
    </source>
</evidence>
<feature type="non-terminal residue" evidence="2">
    <location>
        <position position="1"/>
    </location>
</feature>
<proteinExistence type="predicted"/>
<accession>A0A166U0J5</accession>
<feature type="compositionally biased region" description="Basic and acidic residues" evidence="1">
    <location>
        <begin position="122"/>
        <end position="137"/>
    </location>
</feature>
<protein>
    <submittedName>
        <fullName evidence="2">Uncharacterized protein</fullName>
    </submittedName>
</protein>
<feature type="region of interest" description="Disordered" evidence="1">
    <location>
        <begin position="1"/>
        <end position="101"/>
    </location>
</feature>
<feature type="compositionally biased region" description="Polar residues" evidence="1">
    <location>
        <begin position="289"/>
        <end position="301"/>
    </location>
</feature>
<feature type="compositionally biased region" description="Polar residues" evidence="1">
    <location>
        <begin position="57"/>
        <end position="70"/>
    </location>
</feature>